<name>A0A0G1S520_9BACT</name>
<evidence type="ECO:0000313" key="3">
    <source>
        <dbReference type="Proteomes" id="UP000034501"/>
    </source>
</evidence>
<reference evidence="2 3" key="1">
    <citation type="journal article" date="2015" name="Nature">
        <title>rRNA introns, odd ribosomes, and small enigmatic genomes across a large radiation of phyla.</title>
        <authorList>
            <person name="Brown C.T."/>
            <person name="Hug L.A."/>
            <person name="Thomas B.C."/>
            <person name="Sharon I."/>
            <person name="Castelle C.J."/>
            <person name="Singh A."/>
            <person name="Wilkins M.J."/>
            <person name="Williams K.H."/>
            <person name="Banfield J.F."/>
        </authorList>
    </citation>
    <scope>NUCLEOTIDE SEQUENCE [LARGE SCALE GENOMIC DNA]</scope>
</reference>
<gene>
    <name evidence="2" type="ORF">UX88_C0012G0023</name>
</gene>
<feature type="non-terminal residue" evidence="2">
    <location>
        <position position="1"/>
    </location>
</feature>
<evidence type="ECO:0000256" key="1">
    <source>
        <dbReference type="SAM" id="MobiDB-lite"/>
    </source>
</evidence>
<organism evidence="2 3">
    <name type="scientific">Candidatus Woesebacteria bacterium GW2011_GWC2_47_16</name>
    <dbReference type="NCBI Taxonomy" id="1618590"/>
    <lineage>
        <taxon>Bacteria</taxon>
        <taxon>Candidatus Woeseibacteriota</taxon>
    </lineage>
</organism>
<dbReference type="EMBL" id="LCNW01000012">
    <property type="protein sequence ID" value="KKU64492.1"/>
    <property type="molecule type" value="Genomic_DNA"/>
</dbReference>
<proteinExistence type="predicted"/>
<sequence>LKIFGNFCRVKNDGGIEIGKAENQKEVKSIIDQRLGIKGRGNSCRQIGKPFVVYSSQKLADNRGQELSRKGRNELRGEAPRPTRRA</sequence>
<dbReference type="AlphaFoldDB" id="A0A0G1S520"/>
<protein>
    <submittedName>
        <fullName evidence="2">Uncharacterized protein</fullName>
    </submittedName>
</protein>
<evidence type="ECO:0000313" key="2">
    <source>
        <dbReference type="EMBL" id="KKU64492.1"/>
    </source>
</evidence>
<dbReference type="Proteomes" id="UP000034501">
    <property type="component" value="Unassembled WGS sequence"/>
</dbReference>
<comment type="caution">
    <text evidence="2">The sequence shown here is derived from an EMBL/GenBank/DDBJ whole genome shotgun (WGS) entry which is preliminary data.</text>
</comment>
<accession>A0A0G1S520</accession>
<feature type="region of interest" description="Disordered" evidence="1">
    <location>
        <begin position="62"/>
        <end position="86"/>
    </location>
</feature>